<keyword evidence="2" id="KW-1133">Transmembrane helix</keyword>
<accession>A0AAN6U3Q2</accession>
<feature type="transmembrane region" description="Helical" evidence="2">
    <location>
        <begin position="69"/>
        <end position="87"/>
    </location>
</feature>
<reference evidence="3" key="2">
    <citation type="submission" date="2023-05" db="EMBL/GenBank/DDBJ databases">
        <authorList>
            <consortium name="Lawrence Berkeley National Laboratory"/>
            <person name="Steindorff A."/>
            <person name="Hensen N."/>
            <person name="Bonometti L."/>
            <person name="Westerberg I."/>
            <person name="Brannstrom I.O."/>
            <person name="Guillou S."/>
            <person name="Cros-Aarteil S."/>
            <person name="Calhoun S."/>
            <person name="Haridas S."/>
            <person name="Kuo A."/>
            <person name="Mondo S."/>
            <person name="Pangilinan J."/>
            <person name="Riley R."/>
            <person name="Labutti K."/>
            <person name="Andreopoulos B."/>
            <person name="Lipzen A."/>
            <person name="Chen C."/>
            <person name="Yanf M."/>
            <person name="Daum C."/>
            <person name="Ng V."/>
            <person name="Clum A."/>
            <person name="Ohm R."/>
            <person name="Martin F."/>
            <person name="Silar P."/>
            <person name="Natvig D."/>
            <person name="Lalanne C."/>
            <person name="Gautier V."/>
            <person name="Ament-Velasquez S.L."/>
            <person name="Kruys A."/>
            <person name="Hutchinson M.I."/>
            <person name="Powell A.J."/>
            <person name="Barry K."/>
            <person name="Miller A.N."/>
            <person name="Grigoriev I.V."/>
            <person name="Debuchy R."/>
            <person name="Gladieux P."/>
            <person name="Thoren M.H."/>
            <person name="Johannesson H."/>
        </authorList>
    </citation>
    <scope>NUCLEOTIDE SEQUENCE</scope>
    <source>
        <strain evidence="3">CBS 731.68</strain>
    </source>
</reference>
<evidence type="ECO:0000313" key="3">
    <source>
        <dbReference type="EMBL" id="KAK4125853.1"/>
    </source>
</evidence>
<dbReference type="InterPro" id="IPR019182">
    <property type="entry name" value="Cytochrome_b-c1_su10_fun"/>
</dbReference>
<protein>
    <recommendedName>
        <fullName evidence="5">Cytochrome b-c1 complex subunit 10</fullName>
    </recommendedName>
</protein>
<dbReference type="RefSeq" id="XP_062649624.1">
    <property type="nucleotide sequence ID" value="XM_062791116.1"/>
</dbReference>
<dbReference type="GO" id="GO:0005739">
    <property type="term" value="C:mitochondrion"/>
    <property type="evidence" value="ECO:0007669"/>
    <property type="project" value="GOC"/>
</dbReference>
<dbReference type="GO" id="GO:0006122">
    <property type="term" value="P:mitochondrial electron transport, ubiquinol to cytochrome c"/>
    <property type="evidence" value="ECO:0007669"/>
    <property type="project" value="InterPro"/>
</dbReference>
<gene>
    <name evidence="3" type="ORF">N657DRAFT_632048</name>
</gene>
<dbReference type="GeneID" id="87827885"/>
<dbReference type="Pfam" id="PF09796">
    <property type="entry name" value="QCR10"/>
    <property type="match status" value="1"/>
</dbReference>
<evidence type="ECO:0000313" key="4">
    <source>
        <dbReference type="Proteomes" id="UP001302602"/>
    </source>
</evidence>
<sequence>MFARPLQSPSDMTPPVPGTPRVPAYKSPYGPNWRGTGISSMALTEFRYYFQTHVGTITPKTVMRTSVKAGLFGGVALFTVIFYASGIPRIQQDILQRIPIIGQRFIKEKIPASDNPF</sequence>
<reference evidence="3" key="1">
    <citation type="journal article" date="2023" name="Mol. Phylogenet. Evol.">
        <title>Genome-scale phylogeny and comparative genomics of the fungal order Sordariales.</title>
        <authorList>
            <person name="Hensen N."/>
            <person name="Bonometti L."/>
            <person name="Westerberg I."/>
            <person name="Brannstrom I.O."/>
            <person name="Guillou S."/>
            <person name="Cros-Aarteil S."/>
            <person name="Calhoun S."/>
            <person name="Haridas S."/>
            <person name="Kuo A."/>
            <person name="Mondo S."/>
            <person name="Pangilinan J."/>
            <person name="Riley R."/>
            <person name="LaButti K."/>
            <person name="Andreopoulos B."/>
            <person name="Lipzen A."/>
            <person name="Chen C."/>
            <person name="Yan M."/>
            <person name="Daum C."/>
            <person name="Ng V."/>
            <person name="Clum A."/>
            <person name="Steindorff A."/>
            <person name="Ohm R.A."/>
            <person name="Martin F."/>
            <person name="Silar P."/>
            <person name="Natvig D.O."/>
            <person name="Lalanne C."/>
            <person name="Gautier V."/>
            <person name="Ament-Velasquez S.L."/>
            <person name="Kruys A."/>
            <person name="Hutchinson M.I."/>
            <person name="Powell A.J."/>
            <person name="Barry K."/>
            <person name="Miller A.N."/>
            <person name="Grigoriev I.V."/>
            <person name="Debuchy R."/>
            <person name="Gladieux P."/>
            <person name="Hiltunen Thoren M."/>
            <person name="Johannesson H."/>
        </authorList>
    </citation>
    <scope>NUCLEOTIDE SEQUENCE</scope>
    <source>
        <strain evidence="3">CBS 731.68</strain>
    </source>
</reference>
<dbReference type="Proteomes" id="UP001302602">
    <property type="component" value="Unassembled WGS sequence"/>
</dbReference>
<feature type="region of interest" description="Disordered" evidence="1">
    <location>
        <begin position="1"/>
        <end position="25"/>
    </location>
</feature>
<evidence type="ECO:0000256" key="2">
    <source>
        <dbReference type="SAM" id="Phobius"/>
    </source>
</evidence>
<evidence type="ECO:0008006" key="5">
    <source>
        <dbReference type="Google" id="ProtNLM"/>
    </source>
</evidence>
<name>A0AAN6U3Q2_9PEZI</name>
<dbReference type="EMBL" id="MU853225">
    <property type="protein sequence ID" value="KAK4125853.1"/>
    <property type="molecule type" value="Genomic_DNA"/>
</dbReference>
<dbReference type="PANTHER" id="PTHR28254">
    <property type="entry name" value="CYTOCHROME B-C1 COMPLEX SUBUNIT 10"/>
    <property type="match status" value="1"/>
</dbReference>
<dbReference type="AlphaFoldDB" id="A0AAN6U3Q2"/>
<dbReference type="PANTHER" id="PTHR28254:SF1">
    <property type="entry name" value="CYTOCHROME B-C1 COMPLEX SUBUNIT 10, MITOCHONDRIAL"/>
    <property type="match status" value="1"/>
</dbReference>
<evidence type="ECO:0000256" key="1">
    <source>
        <dbReference type="SAM" id="MobiDB-lite"/>
    </source>
</evidence>
<proteinExistence type="predicted"/>
<keyword evidence="2" id="KW-0812">Transmembrane</keyword>
<keyword evidence="2" id="KW-0472">Membrane</keyword>
<comment type="caution">
    <text evidence="3">The sequence shown here is derived from an EMBL/GenBank/DDBJ whole genome shotgun (WGS) entry which is preliminary data.</text>
</comment>
<keyword evidence="4" id="KW-1185">Reference proteome</keyword>
<organism evidence="3 4">
    <name type="scientific">Parathielavia appendiculata</name>
    <dbReference type="NCBI Taxonomy" id="2587402"/>
    <lineage>
        <taxon>Eukaryota</taxon>
        <taxon>Fungi</taxon>
        <taxon>Dikarya</taxon>
        <taxon>Ascomycota</taxon>
        <taxon>Pezizomycotina</taxon>
        <taxon>Sordariomycetes</taxon>
        <taxon>Sordariomycetidae</taxon>
        <taxon>Sordariales</taxon>
        <taxon>Chaetomiaceae</taxon>
        <taxon>Parathielavia</taxon>
    </lineage>
</organism>